<evidence type="ECO:0000256" key="7">
    <source>
        <dbReference type="ARBA" id="ARBA00022801"/>
    </source>
</evidence>
<feature type="active site" description="Nucleophile" evidence="9">
    <location>
        <position position="120"/>
    </location>
</feature>
<keyword evidence="7 8" id="KW-0378">Hydrolase</keyword>
<dbReference type="RefSeq" id="WP_285965944.1">
    <property type="nucleotide sequence ID" value="NZ_CP127294.1"/>
</dbReference>
<name>A0A9Y2I8U4_9PSEU</name>
<organism evidence="12 13">
    <name type="scientific">Amycolatopsis carbonis</name>
    <dbReference type="NCBI Taxonomy" id="715471"/>
    <lineage>
        <taxon>Bacteria</taxon>
        <taxon>Bacillati</taxon>
        <taxon>Actinomycetota</taxon>
        <taxon>Actinomycetes</taxon>
        <taxon>Pseudonocardiales</taxon>
        <taxon>Pseudonocardiaceae</taxon>
        <taxon>Amycolatopsis</taxon>
    </lineage>
</organism>
<evidence type="ECO:0000259" key="11">
    <source>
        <dbReference type="Pfam" id="PF00561"/>
    </source>
</evidence>
<protein>
    <recommendedName>
        <fullName evidence="8 10">Proline iminopeptidase</fullName>
        <shortName evidence="8">PIP</shortName>
        <ecNumber evidence="8 10">3.4.11.5</ecNumber>
    </recommendedName>
    <alternativeName>
        <fullName evidence="8">Prolyl aminopeptidase</fullName>
    </alternativeName>
</protein>
<evidence type="ECO:0000313" key="13">
    <source>
        <dbReference type="Proteomes" id="UP001236014"/>
    </source>
</evidence>
<feature type="active site" evidence="9">
    <location>
        <position position="275"/>
    </location>
</feature>
<dbReference type="PRINTS" id="PR00111">
    <property type="entry name" value="ABHYDROLASE"/>
</dbReference>
<dbReference type="InterPro" id="IPR002410">
    <property type="entry name" value="Peptidase_S33"/>
</dbReference>
<dbReference type="PRINTS" id="PR00793">
    <property type="entry name" value="PROAMNOPTASE"/>
</dbReference>
<comment type="subcellular location">
    <subcellularLocation>
        <location evidence="2 8">Cytoplasm</location>
    </subcellularLocation>
</comment>
<feature type="active site" description="Proton donor" evidence="9">
    <location>
        <position position="303"/>
    </location>
</feature>
<evidence type="ECO:0000256" key="3">
    <source>
        <dbReference type="ARBA" id="ARBA00010088"/>
    </source>
</evidence>
<dbReference type="PANTHER" id="PTHR43722">
    <property type="entry name" value="PROLINE IMINOPEPTIDASE"/>
    <property type="match status" value="1"/>
</dbReference>
<dbReference type="InterPro" id="IPR029058">
    <property type="entry name" value="AB_hydrolase_fold"/>
</dbReference>
<dbReference type="NCBIfam" id="TIGR01249">
    <property type="entry name" value="pro_imino_pep_1"/>
    <property type="match status" value="1"/>
</dbReference>
<dbReference type="GO" id="GO:0006508">
    <property type="term" value="P:proteolysis"/>
    <property type="evidence" value="ECO:0007669"/>
    <property type="project" value="UniProtKB-KW"/>
</dbReference>
<evidence type="ECO:0000256" key="8">
    <source>
        <dbReference type="PIRNR" id="PIRNR006431"/>
    </source>
</evidence>
<dbReference type="PANTHER" id="PTHR43722:SF1">
    <property type="entry name" value="PROLINE IMINOPEPTIDASE"/>
    <property type="match status" value="1"/>
</dbReference>
<dbReference type="EMBL" id="CP127294">
    <property type="protein sequence ID" value="WIX75167.1"/>
    <property type="molecule type" value="Genomic_DNA"/>
</dbReference>
<feature type="domain" description="AB hydrolase-1" evidence="11">
    <location>
        <begin position="45"/>
        <end position="303"/>
    </location>
</feature>
<dbReference type="Pfam" id="PF00561">
    <property type="entry name" value="Abhydrolase_1"/>
    <property type="match status" value="1"/>
</dbReference>
<proteinExistence type="inferred from homology"/>
<keyword evidence="4 8" id="KW-0031">Aminopeptidase</keyword>
<dbReference type="SUPFAM" id="SSF53474">
    <property type="entry name" value="alpha/beta-Hydrolases"/>
    <property type="match status" value="1"/>
</dbReference>
<evidence type="ECO:0000256" key="6">
    <source>
        <dbReference type="ARBA" id="ARBA00022670"/>
    </source>
</evidence>
<keyword evidence="5 8" id="KW-0963">Cytoplasm</keyword>
<reference evidence="12 13" key="1">
    <citation type="submission" date="2023-06" db="EMBL/GenBank/DDBJ databases">
        <authorList>
            <person name="Oyuntsetseg B."/>
            <person name="Kim S.B."/>
        </authorList>
    </citation>
    <scope>NUCLEOTIDE SEQUENCE [LARGE SCALE GENOMIC DNA]</scope>
    <source>
        <strain evidence="12 13">2-15</strain>
    </source>
</reference>
<evidence type="ECO:0000256" key="9">
    <source>
        <dbReference type="PIRSR" id="PIRSR006431-1"/>
    </source>
</evidence>
<sequence length="328" mass="35778">MASTSDDGRYPSIEPHESGMLAVGDGHSLYWEVSGNPNGKPAVALHGGPGSGSSPRYRSLFDPNRYRVVVFDQRNCGRSTPSATDPVVDLSANTTQHLVADIEALRVHLGIDRWLVEGGSWGVTLALAYAQAYPERVTELVLAAVTNGNRSETDWITRDMGRVFPREWERFRDGVPAAERDGDLSAAYSRLLHDPDPEVRAKAARGWCEWEDTHMSLAPDAAPSLSVADPAFQLAIARIVTHYWSHGCFLDEGQILRDIERLHGIPAVLIHGRYDVSGPLGTAWALHRAWPGSELVVLDDTGHGGDSMTAAIIAATDRFARMAADQIH</sequence>
<evidence type="ECO:0000256" key="5">
    <source>
        <dbReference type="ARBA" id="ARBA00022490"/>
    </source>
</evidence>
<keyword evidence="13" id="KW-1185">Reference proteome</keyword>
<evidence type="ECO:0000313" key="12">
    <source>
        <dbReference type="EMBL" id="WIX75167.1"/>
    </source>
</evidence>
<dbReference type="Proteomes" id="UP001236014">
    <property type="component" value="Chromosome"/>
</dbReference>
<dbReference type="AlphaFoldDB" id="A0A9Y2I8U4"/>
<evidence type="ECO:0000256" key="4">
    <source>
        <dbReference type="ARBA" id="ARBA00022438"/>
    </source>
</evidence>
<dbReference type="PIRSF" id="PIRSF006431">
    <property type="entry name" value="Pept_S33"/>
    <property type="match status" value="1"/>
</dbReference>
<evidence type="ECO:0000256" key="1">
    <source>
        <dbReference type="ARBA" id="ARBA00001585"/>
    </source>
</evidence>
<gene>
    <name evidence="12" type="primary">pip</name>
    <name evidence="12" type="ORF">QRX50_26885</name>
</gene>
<dbReference type="EC" id="3.4.11.5" evidence="8 10"/>
<dbReference type="GO" id="GO:0005737">
    <property type="term" value="C:cytoplasm"/>
    <property type="evidence" value="ECO:0007669"/>
    <property type="project" value="UniProtKB-SubCell"/>
</dbReference>
<dbReference type="KEGG" id="acab:QRX50_26885"/>
<dbReference type="InterPro" id="IPR000073">
    <property type="entry name" value="AB_hydrolase_1"/>
</dbReference>
<keyword evidence="6 8" id="KW-0645">Protease</keyword>
<evidence type="ECO:0000256" key="2">
    <source>
        <dbReference type="ARBA" id="ARBA00004496"/>
    </source>
</evidence>
<evidence type="ECO:0000256" key="10">
    <source>
        <dbReference type="RuleBase" id="RU003421"/>
    </source>
</evidence>
<dbReference type="GO" id="GO:0004177">
    <property type="term" value="F:aminopeptidase activity"/>
    <property type="evidence" value="ECO:0007669"/>
    <property type="project" value="UniProtKB-UniRule"/>
</dbReference>
<comment type="similarity">
    <text evidence="3 8 10">Belongs to the peptidase S33 family.</text>
</comment>
<accession>A0A9Y2I8U4</accession>
<dbReference type="InterPro" id="IPR005944">
    <property type="entry name" value="Pro_iminopeptidase"/>
</dbReference>
<dbReference type="Gene3D" id="3.40.50.1820">
    <property type="entry name" value="alpha/beta hydrolase"/>
    <property type="match status" value="1"/>
</dbReference>
<comment type="catalytic activity">
    <reaction evidence="1 8 10">
        <text>Release of N-terminal proline from a peptide.</text>
        <dbReference type="EC" id="3.4.11.5"/>
    </reaction>
</comment>